<evidence type="ECO:0000313" key="3">
    <source>
        <dbReference type="Proteomes" id="UP000317243"/>
    </source>
</evidence>
<proteinExistence type="predicted"/>
<name>A0A5C5X044_9PLAN</name>
<reference evidence="2 3" key="1">
    <citation type="submission" date="2019-02" db="EMBL/GenBank/DDBJ databases">
        <title>Deep-cultivation of Planctomycetes and their phenomic and genomic characterization uncovers novel biology.</title>
        <authorList>
            <person name="Wiegand S."/>
            <person name="Jogler M."/>
            <person name="Boedeker C."/>
            <person name="Pinto D."/>
            <person name="Vollmers J."/>
            <person name="Rivas-Marin E."/>
            <person name="Kohn T."/>
            <person name="Peeters S.H."/>
            <person name="Heuer A."/>
            <person name="Rast P."/>
            <person name="Oberbeckmann S."/>
            <person name="Bunk B."/>
            <person name="Jeske O."/>
            <person name="Meyerdierks A."/>
            <person name="Storesund J.E."/>
            <person name="Kallscheuer N."/>
            <person name="Luecker S."/>
            <person name="Lage O.M."/>
            <person name="Pohl T."/>
            <person name="Merkel B.J."/>
            <person name="Hornburger P."/>
            <person name="Mueller R.-W."/>
            <person name="Bruemmer F."/>
            <person name="Labrenz M."/>
            <person name="Spormann A.M."/>
            <person name="Op Den Camp H."/>
            <person name="Overmann J."/>
            <person name="Amann R."/>
            <person name="Jetten M.S.M."/>
            <person name="Mascher T."/>
            <person name="Medema M.H."/>
            <person name="Devos D.P."/>
            <person name="Kaster A.-K."/>
            <person name="Ovreas L."/>
            <person name="Rohde M."/>
            <person name="Galperin M.Y."/>
            <person name="Jogler C."/>
        </authorList>
    </citation>
    <scope>NUCLEOTIDE SEQUENCE [LARGE SCALE GENOMIC DNA]</scope>
    <source>
        <strain evidence="2 3">KOR42</strain>
    </source>
</reference>
<gene>
    <name evidence="2" type="ORF">KOR42_26890</name>
</gene>
<dbReference type="AlphaFoldDB" id="A0A5C5X044"/>
<feature type="transmembrane region" description="Helical" evidence="1">
    <location>
        <begin position="45"/>
        <end position="63"/>
    </location>
</feature>
<evidence type="ECO:0000313" key="2">
    <source>
        <dbReference type="EMBL" id="TWT55562.1"/>
    </source>
</evidence>
<dbReference type="RefSeq" id="WP_146510216.1">
    <property type="nucleotide sequence ID" value="NZ_SIHI01000003.1"/>
</dbReference>
<accession>A0A5C5X044</accession>
<dbReference type="EMBL" id="SIHI01000003">
    <property type="protein sequence ID" value="TWT55562.1"/>
    <property type="molecule type" value="Genomic_DNA"/>
</dbReference>
<dbReference type="Proteomes" id="UP000317243">
    <property type="component" value="Unassembled WGS sequence"/>
</dbReference>
<feature type="transmembrane region" description="Helical" evidence="1">
    <location>
        <begin position="7"/>
        <end position="25"/>
    </location>
</feature>
<keyword evidence="3" id="KW-1185">Reference proteome</keyword>
<sequence>MNHLLRIGCLGLLVDTIFTSAVIAHPGHGAVSSESTAHYLVEPVHGGWIVGLLMLVVGLALFFRKMSARKHARQYVRGAQHRRDRFPQ</sequence>
<comment type="caution">
    <text evidence="2">The sequence shown here is derived from an EMBL/GenBank/DDBJ whole genome shotgun (WGS) entry which is preliminary data.</text>
</comment>
<organism evidence="2 3">
    <name type="scientific">Thalassoglobus neptunius</name>
    <dbReference type="NCBI Taxonomy" id="1938619"/>
    <lineage>
        <taxon>Bacteria</taxon>
        <taxon>Pseudomonadati</taxon>
        <taxon>Planctomycetota</taxon>
        <taxon>Planctomycetia</taxon>
        <taxon>Planctomycetales</taxon>
        <taxon>Planctomycetaceae</taxon>
        <taxon>Thalassoglobus</taxon>
    </lineage>
</organism>
<keyword evidence="1" id="KW-0472">Membrane</keyword>
<keyword evidence="1" id="KW-1133">Transmembrane helix</keyword>
<evidence type="ECO:0000256" key="1">
    <source>
        <dbReference type="SAM" id="Phobius"/>
    </source>
</evidence>
<keyword evidence="1" id="KW-0812">Transmembrane</keyword>
<protein>
    <submittedName>
        <fullName evidence="2">Uncharacterized protein</fullName>
    </submittedName>
</protein>